<keyword evidence="3" id="KW-1185">Reference proteome</keyword>
<dbReference type="SUPFAM" id="SSF57184">
    <property type="entry name" value="Growth factor receptor domain"/>
    <property type="match status" value="1"/>
</dbReference>
<dbReference type="AlphaFoldDB" id="A0AAN8K9B3"/>
<protein>
    <submittedName>
        <fullName evidence="2">Uncharacterized protein</fullName>
    </submittedName>
</protein>
<evidence type="ECO:0000313" key="2">
    <source>
        <dbReference type="EMBL" id="KAK6188195.1"/>
    </source>
</evidence>
<organism evidence="2 3">
    <name type="scientific">Patella caerulea</name>
    <name type="common">Rayed Mediterranean limpet</name>
    <dbReference type="NCBI Taxonomy" id="87958"/>
    <lineage>
        <taxon>Eukaryota</taxon>
        <taxon>Metazoa</taxon>
        <taxon>Spiralia</taxon>
        <taxon>Lophotrochozoa</taxon>
        <taxon>Mollusca</taxon>
        <taxon>Gastropoda</taxon>
        <taxon>Patellogastropoda</taxon>
        <taxon>Patelloidea</taxon>
        <taxon>Patellidae</taxon>
        <taxon>Patella</taxon>
    </lineage>
</organism>
<sequence>MSFLLLWIICDFLGGQLITAVDVKCPKPAENCLTGTYNLHVIPGLGCIGCQEGCKPGFMQTSNQKYYNNSPVLTGSKDYNGIQIQASVNIEEPEWICTPGDKCLPGYFQGGSPSSSNHCAWCGEGCSRCTNYDMCDSCFGGYRRVSTPTILGTVRSTCQHSNVLCPVQPPNCTYDVYAVSGAGCLGCQLCSPGFTVTFNPSYFSTKSSASSSYDYRGLQIRSTVDINEPRYTCVAGKACSDGFYSRAAGDLTVCEWCGDGCVSCTDRNACKTCKKGYILSKTNGTCQTTNPIG</sequence>
<reference evidence="2 3" key="1">
    <citation type="submission" date="2024-01" db="EMBL/GenBank/DDBJ databases">
        <title>The genome of the rayed Mediterranean limpet Patella caerulea (Linnaeus, 1758).</title>
        <authorList>
            <person name="Anh-Thu Weber A."/>
            <person name="Halstead-Nussloch G."/>
        </authorList>
    </citation>
    <scope>NUCLEOTIDE SEQUENCE [LARGE SCALE GENOMIC DNA]</scope>
    <source>
        <strain evidence="2">AATW-2023a</strain>
        <tissue evidence="2">Whole specimen</tissue>
    </source>
</reference>
<keyword evidence="1" id="KW-0732">Signal</keyword>
<gene>
    <name evidence="2" type="ORF">SNE40_004427</name>
</gene>
<accession>A0AAN8K9B3</accession>
<evidence type="ECO:0000313" key="3">
    <source>
        <dbReference type="Proteomes" id="UP001347796"/>
    </source>
</evidence>
<feature type="chain" id="PRO_5043047183" evidence="1">
    <location>
        <begin position="21"/>
        <end position="293"/>
    </location>
</feature>
<feature type="signal peptide" evidence="1">
    <location>
        <begin position="1"/>
        <end position="20"/>
    </location>
</feature>
<name>A0AAN8K9B3_PATCE</name>
<comment type="caution">
    <text evidence="2">The sequence shown here is derived from an EMBL/GenBank/DDBJ whole genome shotgun (WGS) entry which is preliminary data.</text>
</comment>
<proteinExistence type="predicted"/>
<dbReference type="Proteomes" id="UP001347796">
    <property type="component" value="Unassembled WGS sequence"/>
</dbReference>
<dbReference type="InterPro" id="IPR009030">
    <property type="entry name" value="Growth_fac_rcpt_cys_sf"/>
</dbReference>
<evidence type="ECO:0000256" key="1">
    <source>
        <dbReference type="SAM" id="SignalP"/>
    </source>
</evidence>
<dbReference type="Gene3D" id="2.10.220.10">
    <property type="entry name" value="Hormone Receptor, Insulin-like Growth Factor Receptor 1, Chain A, domain 2"/>
    <property type="match status" value="1"/>
</dbReference>
<dbReference type="EMBL" id="JAZGQO010000003">
    <property type="protein sequence ID" value="KAK6188195.1"/>
    <property type="molecule type" value="Genomic_DNA"/>
</dbReference>